<proteinExistence type="predicted"/>
<gene>
    <name evidence="7" type="ORF">BGW36DRAFT_354836</name>
</gene>
<dbReference type="AlphaFoldDB" id="A0AAD4Q4S0"/>
<keyword evidence="1" id="KW-0479">Metal-binding</keyword>
<dbReference type="GO" id="GO:0006351">
    <property type="term" value="P:DNA-templated transcription"/>
    <property type="evidence" value="ECO:0007669"/>
    <property type="project" value="InterPro"/>
</dbReference>
<dbReference type="SUPFAM" id="SSF57701">
    <property type="entry name" value="Zn2/Cys6 DNA-binding domain"/>
    <property type="match status" value="1"/>
</dbReference>
<accession>A0AAD4Q4S0</accession>
<keyword evidence="5" id="KW-0539">Nucleus</keyword>
<evidence type="ECO:0000313" key="8">
    <source>
        <dbReference type="Proteomes" id="UP001201262"/>
    </source>
</evidence>
<dbReference type="InterPro" id="IPR007219">
    <property type="entry name" value="XnlR_reg_dom"/>
</dbReference>
<evidence type="ECO:0000256" key="3">
    <source>
        <dbReference type="ARBA" id="ARBA00023125"/>
    </source>
</evidence>
<dbReference type="EMBL" id="JAJTJA010000002">
    <property type="protein sequence ID" value="KAH8703414.1"/>
    <property type="molecule type" value="Genomic_DNA"/>
</dbReference>
<sequence length="681" mass="76758">MFYNFSTSRLIAKRQRVKRACEFCRVSRVRCDSTTPCAQCVASRVPCSRLQSSRRSIIRGVASKDENTSSFCPTSRAGPGAFKRLNAQILSSSPETSGLSSLHQQSGTATNQLDSTLEFITRIYAFCADFRPLLSQTSSHDDDPGPYRSPFCPGAVDETSSTQCDLSPTEMDRLLWVFWTRLHPQIPIIDEKDLECSSAQQESKTPNPLRDAVVAYTMQFIFHSGLHTRLLGFQWKHFDTGNKRSRVVGMPYFQRCLASCTKYSVFAEPSLTTLKCYCIMTLYLLDTGQHHTAYNIIGLAVRIAQSLNLDGAPPPGVLSEEAEHSRIWWTLVHLDFRCSRYAGKPATAQFSISKFWARHPLSDIPVDHDSSPHYTQSLRLSYAALAVIESIESITFDANSEKDWNIETQALALSEKLQPIEQWKNTVKNDEYFKHLRLDVLDSSLSDEAHIINVEDGHMTHRPIEIQLSTQLELQYHDIIISLHRGFMKFSKGPPNARNMPVTQTLVVTLLKHALITVQIIHSRMSQHDVFYGSSELYQYQWNALLTLIGFMLAYPSCPLCPTVLRNVNLALETFEFGGRQSDAAARAASFTRYLRDKVNGLRMVIEIDQAPDATERRASGTDSLAVQQDTDAGYQLCQMDHGLEDFDLWSWTNFINSDAWTTFCNEMGEASAYPPGGQSN</sequence>
<keyword evidence="8" id="KW-1185">Reference proteome</keyword>
<dbReference type="InterPro" id="IPR051127">
    <property type="entry name" value="Fungal_SecMet_Regulators"/>
</dbReference>
<evidence type="ECO:0000256" key="1">
    <source>
        <dbReference type="ARBA" id="ARBA00022723"/>
    </source>
</evidence>
<dbReference type="GO" id="GO:0005634">
    <property type="term" value="C:nucleus"/>
    <property type="evidence" value="ECO:0007669"/>
    <property type="project" value="TreeGrafter"/>
</dbReference>
<dbReference type="PROSITE" id="PS50048">
    <property type="entry name" value="ZN2_CY6_FUNGAL_2"/>
    <property type="match status" value="1"/>
</dbReference>
<dbReference type="GO" id="GO:0000435">
    <property type="term" value="P:positive regulation of transcription from RNA polymerase II promoter by galactose"/>
    <property type="evidence" value="ECO:0007669"/>
    <property type="project" value="TreeGrafter"/>
</dbReference>
<reference evidence="7" key="1">
    <citation type="submission" date="2021-12" db="EMBL/GenBank/DDBJ databases">
        <title>Convergent genome expansion in fungi linked to evolution of root-endophyte symbiosis.</title>
        <authorList>
            <consortium name="DOE Joint Genome Institute"/>
            <person name="Ke Y.-H."/>
            <person name="Bonito G."/>
            <person name="Liao H.-L."/>
            <person name="Looney B."/>
            <person name="Rojas-Flechas A."/>
            <person name="Nash J."/>
            <person name="Hameed K."/>
            <person name="Schadt C."/>
            <person name="Martin F."/>
            <person name="Crous P.W."/>
            <person name="Miettinen O."/>
            <person name="Magnuson J.K."/>
            <person name="Labbe J."/>
            <person name="Jacobson D."/>
            <person name="Doktycz M.J."/>
            <person name="Veneault-Fourrey C."/>
            <person name="Kuo A."/>
            <person name="Mondo S."/>
            <person name="Calhoun S."/>
            <person name="Riley R."/>
            <person name="Ohm R."/>
            <person name="LaButti K."/>
            <person name="Andreopoulos B."/>
            <person name="Pangilinan J."/>
            <person name="Nolan M."/>
            <person name="Tritt A."/>
            <person name="Clum A."/>
            <person name="Lipzen A."/>
            <person name="Daum C."/>
            <person name="Barry K."/>
            <person name="Grigoriev I.V."/>
            <person name="Vilgalys R."/>
        </authorList>
    </citation>
    <scope>NUCLEOTIDE SEQUENCE</scope>
    <source>
        <strain evidence="7">PMI_201</strain>
    </source>
</reference>
<dbReference type="PANTHER" id="PTHR47424">
    <property type="entry name" value="REGULATORY PROTEIN GAL4"/>
    <property type="match status" value="1"/>
</dbReference>
<dbReference type="GO" id="GO:0000981">
    <property type="term" value="F:DNA-binding transcription factor activity, RNA polymerase II-specific"/>
    <property type="evidence" value="ECO:0007669"/>
    <property type="project" value="InterPro"/>
</dbReference>
<comment type="caution">
    <text evidence="7">The sequence shown here is derived from an EMBL/GenBank/DDBJ whole genome shotgun (WGS) entry which is preliminary data.</text>
</comment>
<dbReference type="CDD" id="cd00067">
    <property type="entry name" value="GAL4"/>
    <property type="match status" value="1"/>
</dbReference>
<protein>
    <recommendedName>
        <fullName evidence="6">Zn(2)-C6 fungal-type domain-containing protein</fullName>
    </recommendedName>
</protein>
<dbReference type="InterPro" id="IPR001138">
    <property type="entry name" value="Zn2Cys6_DnaBD"/>
</dbReference>
<evidence type="ECO:0000313" key="7">
    <source>
        <dbReference type="EMBL" id="KAH8703414.1"/>
    </source>
</evidence>
<dbReference type="PROSITE" id="PS00463">
    <property type="entry name" value="ZN2_CY6_FUNGAL_1"/>
    <property type="match status" value="1"/>
</dbReference>
<evidence type="ECO:0000256" key="2">
    <source>
        <dbReference type="ARBA" id="ARBA00023015"/>
    </source>
</evidence>
<feature type="domain" description="Zn(2)-C6 fungal-type" evidence="6">
    <location>
        <begin position="20"/>
        <end position="49"/>
    </location>
</feature>
<organism evidence="7 8">
    <name type="scientific">Talaromyces proteolyticus</name>
    <dbReference type="NCBI Taxonomy" id="1131652"/>
    <lineage>
        <taxon>Eukaryota</taxon>
        <taxon>Fungi</taxon>
        <taxon>Dikarya</taxon>
        <taxon>Ascomycota</taxon>
        <taxon>Pezizomycotina</taxon>
        <taxon>Eurotiomycetes</taxon>
        <taxon>Eurotiomycetidae</taxon>
        <taxon>Eurotiales</taxon>
        <taxon>Trichocomaceae</taxon>
        <taxon>Talaromyces</taxon>
        <taxon>Talaromyces sect. Bacilispori</taxon>
    </lineage>
</organism>
<dbReference type="SMART" id="SM00906">
    <property type="entry name" value="Fungal_trans"/>
    <property type="match status" value="1"/>
</dbReference>
<dbReference type="Proteomes" id="UP001201262">
    <property type="component" value="Unassembled WGS sequence"/>
</dbReference>
<dbReference type="RefSeq" id="XP_046076432.1">
    <property type="nucleotide sequence ID" value="XM_046213572.1"/>
</dbReference>
<dbReference type="InterPro" id="IPR036864">
    <property type="entry name" value="Zn2-C6_fun-type_DNA-bd_sf"/>
</dbReference>
<name>A0AAD4Q4S0_9EURO</name>
<dbReference type="GeneID" id="70243859"/>
<evidence type="ECO:0000259" key="6">
    <source>
        <dbReference type="PROSITE" id="PS50048"/>
    </source>
</evidence>
<dbReference type="PANTHER" id="PTHR47424:SF12">
    <property type="entry name" value="TRANSCRIPTION FACTOR ASQA"/>
    <property type="match status" value="1"/>
</dbReference>
<dbReference type="CDD" id="cd12148">
    <property type="entry name" value="fungal_TF_MHR"/>
    <property type="match status" value="1"/>
</dbReference>
<dbReference type="SMART" id="SM00066">
    <property type="entry name" value="GAL4"/>
    <property type="match status" value="1"/>
</dbReference>
<dbReference type="GO" id="GO:0000978">
    <property type="term" value="F:RNA polymerase II cis-regulatory region sequence-specific DNA binding"/>
    <property type="evidence" value="ECO:0007669"/>
    <property type="project" value="TreeGrafter"/>
</dbReference>
<evidence type="ECO:0000256" key="5">
    <source>
        <dbReference type="ARBA" id="ARBA00023242"/>
    </source>
</evidence>
<dbReference type="Pfam" id="PF04082">
    <property type="entry name" value="Fungal_trans"/>
    <property type="match status" value="1"/>
</dbReference>
<keyword evidence="2" id="KW-0805">Transcription regulation</keyword>
<keyword evidence="4" id="KW-0804">Transcription</keyword>
<dbReference type="GO" id="GO:0008270">
    <property type="term" value="F:zinc ion binding"/>
    <property type="evidence" value="ECO:0007669"/>
    <property type="project" value="InterPro"/>
</dbReference>
<dbReference type="Gene3D" id="4.10.240.10">
    <property type="entry name" value="Zn(2)-C6 fungal-type DNA-binding domain"/>
    <property type="match status" value="1"/>
</dbReference>
<keyword evidence="3" id="KW-0238">DNA-binding</keyword>
<evidence type="ECO:0000256" key="4">
    <source>
        <dbReference type="ARBA" id="ARBA00023163"/>
    </source>
</evidence>
<dbReference type="Pfam" id="PF00172">
    <property type="entry name" value="Zn_clus"/>
    <property type="match status" value="1"/>
</dbReference>